<keyword evidence="2 6" id="KW-0812">Transmembrane</keyword>
<dbReference type="SUPFAM" id="SSF103473">
    <property type="entry name" value="MFS general substrate transporter"/>
    <property type="match status" value="1"/>
</dbReference>
<evidence type="ECO:0000256" key="6">
    <source>
        <dbReference type="SAM" id="Phobius"/>
    </source>
</evidence>
<feature type="region of interest" description="Disordered" evidence="5">
    <location>
        <begin position="502"/>
        <end position="536"/>
    </location>
</feature>
<evidence type="ECO:0000256" key="1">
    <source>
        <dbReference type="ARBA" id="ARBA00004141"/>
    </source>
</evidence>
<feature type="compositionally biased region" description="Low complexity" evidence="5">
    <location>
        <begin position="527"/>
        <end position="536"/>
    </location>
</feature>
<protein>
    <recommendedName>
        <fullName evidence="9">Major facilitator superfamily (MFS) profile domain-containing protein</fullName>
    </recommendedName>
</protein>
<feature type="transmembrane region" description="Helical" evidence="6">
    <location>
        <begin position="107"/>
        <end position="126"/>
    </location>
</feature>
<feature type="transmembrane region" description="Helical" evidence="6">
    <location>
        <begin position="296"/>
        <end position="316"/>
    </location>
</feature>
<feature type="transmembrane region" description="Helical" evidence="6">
    <location>
        <begin position="354"/>
        <end position="375"/>
    </location>
</feature>
<organism evidence="7 8">
    <name type="scientific">Pythium insidiosum</name>
    <name type="common">Pythiosis disease agent</name>
    <dbReference type="NCBI Taxonomy" id="114742"/>
    <lineage>
        <taxon>Eukaryota</taxon>
        <taxon>Sar</taxon>
        <taxon>Stramenopiles</taxon>
        <taxon>Oomycota</taxon>
        <taxon>Peronosporomycetes</taxon>
        <taxon>Pythiales</taxon>
        <taxon>Pythiaceae</taxon>
        <taxon>Pythium</taxon>
    </lineage>
</organism>
<evidence type="ECO:0000256" key="4">
    <source>
        <dbReference type="ARBA" id="ARBA00023136"/>
    </source>
</evidence>
<feature type="region of interest" description="Disordered" evidence="5">
    <location>
        <begin position="468"/>
        <end position="487"/>
    </location>
</feature>
<dbReference type="AlphaFoldDB" id="A0AAD5LVI5"/>
<sequence length="536" mass="58052">MPAISMEDDGDYGTFLAGPDAEPNGGGAPGIARPFDSPRKWLMVAILSALTAVNQGICYSYAPIASFAETRWQQQLHSTELITVYFISYIPCSFLGSWIMDKKGLRYGVLLGGVLQACGASLRYAATFSSSTRVETTVTLLGQVLASVAMPFMVNSPPVLSANWFPPSLRATSTSIAVNANAMGTAFVYLTAPFVVHATSDIPQWNLTVAVVSVLCVAVAYVFFRSFPRSKALGETESIVSDVQLYEEYDWKQWVNAFLHRGFWHTVWAFSVAECIVNAMSALLGKFLSTDGFSKSEIGLIGAAFIVSSLVGSQIISRYVDKRRNHQAALQICLVLTGVSLAVFKGSLPVGNTWLTLSSLMIVGAFLGPLQPIVLELGVECAFPTSEATVAALQQLCGNFLSAILVPGLSVLRRTHADASGHVPAKYFYATPEWIMVALLALTVFVFCFYDGEYKRFNHENLFSPSKALQHQKKQQSQREAPPVLAHAPSMLPVTIKSTSNGFEQLSGAAPPSAQAPRGAKKKALKEQQQQHLQGK</sequence>
<dbReference type="Gene3D" id="1.20.1250.20">
    <property type="entry name" value="MFS general substrate transporter like domains"/>
    <property type="match status" value="1"/>
</dbReference>
<feature type="transmembrane region" description="Helical" evidence="6">
    <location>
        <begin position="138"/>
        <end position="155"/>
    </location>
</feature>
<comment type="subcellular location">
    <subcellularLocation>
        <location evidence="1">Membrane</location>
        <topology evidence="1">Multi-pass membrane protein</topology>
    </subcellularLocation>
</comment>
<dbReference type="InterPro" id="IPR011701">
    <property type="entry name" value="MFS"/>
</dbReference>
<dbReference type="PANTHER" id="PTHR10924:SF6">
    <property type="entry name" value="SOLUTE CARRIER FAMILY 49 MEMBER A3"/>
    <property type="match status" value="1"/>
</dbReference>
<feature type="transmembrane region" description="Helical" evidence="6">
    <location>
        <begin position="328"/>
        <end position="348"/>
    </location>
</feature>
<keyword evidence="8" id="KW-1185">Reference proteome</keyword>
<dbReference type="Pfam" id="PF07690">
    <property type="entry name" value="MFS_1"/>
    <property type="match status" value="1"/>
</dbReference>
<proteinExistence type="predicted"/>
<accession>A0AAD5LVI5</accession>
<evidence type="ECO:0008006" key="9">
    <source>
        <dbReference type="Google" id="ProtNLM"/>
    </source>
</evidence>
<feature type="transmembrane region" description="Helical" evidence="6">
    <location>
        <begin position="396"/>
        <end position="414"/>
    </location>
</feature>
<gene>
    <name evidence="7" type="ORF">P43SY_003711</name>
</gene>
<feature type="transmembrane region" description="Helical" evidence="6">
    <location>
        <begin position="176"/>
        <end position="196"/>
    </location>
</feature>
<keyword evidence="4 6" id="KW-0472">Membrane</keyword>
<evidence type="ECO:0000313" key="8">
    <source>
        <dbReference type="Proteomes" id="UP001209570"/>
    </source>
</evidence>
<evidence type="ECO:0000256" key="2">
    <source>
        <dbReference type="ARBA" id="ARBA00022692"/>
    </source>
</evidence>
<feature type="transmembrane region" description="Helical" evidence="6">
    <location>
        <begin position="434"/>
        <end position="450"/>
    </location>
</feature>
<name>A0AAD5LVI5_PYTIN</name>
<feature type="transmembrane region" description="Helical" evidence="6">
    <location>
        <begin position="41"/>
        <end position="62"/>
    </location>
</feature>
<reference evidence="7" key="1">
    <citation type="submission" date="2021-12" db="EMBL/GenBank/DDBJ databases">
        <title>Prjna785345.</title>
        <authorList>
            <person name="Rujirawat T."/>
            <person name="Krajaejun T."/>
        </authorList>
    </citation>
    <scope>NUCLEOTIDE SEQUENCE</scope>
    <source>
        <strain evidence="7">Pi057C3</strain>
    </source>
</reference>
<dbReference type="GO" id="GO:0022857">
    <property type="term" value="F:transmembrane transporter activity"/>
    <property type="evidence" value="ECO:0007669"/>
    <property type="project" value="InterPro"/>
</dbReference>
<feature type="transmembrane region" description="Helical" evidence="6">
    <location>
        <begin position="82"/>
        <end position="100"/>
    </location>
</feature>
<evidence type="ECO:0000256" key="3">
    <source>
        <dbReference type="ARBA" id="ARBA00022989"/>
    </source>
</evidence>
<dbReference type="EMBL" id="JAKCXM010000487">
    <property type="protein sequence ID" value="KAJ0393507.1"/>
    <property type="molecule type" value="Genomic_DNA"/>
</dbReference>
<comment type="caution">
    <text evidence="7">The sequence shown here is derived from an EMBL/GenBank/DDBJ whole genome shotgun (WGS) entry which is preliminary data.</text>
</comment>
<evidence type="ECO:0000313" key="7">
    <source>
        <dbReference type="EMBL" id="KAJ0393507.1"/>
    </source>
</evidence>
<dbReference type="Proteomes" id="UP001209570">
    <property type="component" value="Unassembled WGS sequence"/>
</dbReference>
<feature type="transmembrane region" description="Helical" evidence="6">
    <location>
        <begin position="262"/>
        <end position="284"/>
    </location>
</feature>
<dbReference type="InterPro" id="IPR036259">
    <property type="entry name" value="MFS_trans_sf"/>
</dbReference>
<dbReference type="InterPro" id="IPR049680">
    <property type="entry name" value="FLVCR1-2_SLC49-like"/>
</dbReference>
<dbReference type="PANTHER" id="PTHR10924">
    <property type="entry name" value="MAJOR FACILITATOR SUPERFAMILY PROTEIN-RELATED"/>
    <property type="match status" value="1"/>
</dbReference>
<feature type="transmembrane region" description="Helical" evidence="6">
    <location>
        <begin position="202"/>
        <end position="224"/>
    </location>
</feature>
<evidence type="ECO:0000256" key="5">
    <source>
        <dbReference type="SAM" id="MobiDB-lite"/>
    </source>
</evidence>
<keyword evidence="3 6" id="KW-1133">Transmembrane helix</keyword>
<dbReference type="GO" id="GO:0016020">
    <property type="term" value="C:membrane"/>
    <property type="evidence" value="ECO:0007669"/>
    <property type="project" value="UniProtKB-SubCell"/>
</dbReference>